<dbReference type="RefSeq" id="WP_163917359.1">
    <property type="nucleotide sequence ID" value="NZ_AP022593.1"/>
</dbReference>
<evidence type="ECO:0000313" key="1">
    <source>
        <dbReference type="EMBL" id="BBY47428.1"/>
    </source>
</evidence>
<sequence length="171" mass="17423">MLLAATLTLTAAFGVCALLVLSRPGPDPAAGVPRMTEAAAAELVTAAARDAVVAARLTGPAGGRTSMSCASAAGPPYRPVVHMTFALPAGNTVGYLNRVAADMVADGWVDSGVVAEYFGKKLTRGGVVAVVHRNPERLDVATMRLSSECSVDAVTTEGVWTEIGGRLRAGS</sequence>
<organism evidence="1 2">
    <name type="scientific">Mycolicibacterium arabiense</name>
    <dbReference type="NCBI Taxonomy" id="1286181"/>
    <lineage>
        <taxon>Bacteria</taxon>
        <taxon>Bacillati</taxon>
        <taxon>Actinomycetota</taxon>
        <taxon>Actinomycetes</taxon>
        <taxon>Mycobacteriales</taxon>
        <taxon>Mycobacteriaceae</taxon>
        <taxon>Mycolicibacterium</taxon>
    </lineage>
</organism>
<dbReference type="KEGG" id="marz:MARA_08960"/>
<reference evidence="1 2" key="1">
    <citation type="journal article" date="2019" name="Emerg. Microbes Infect.">
        <title>Comprehensive subspecies identification of 175 nontuberculous mycobacteria species based on 7547 genomic profiles.</title>
        <authorList>
            <person name="Matsumoto Y."/>
            <person name="Kinjo T."/>
            <person name="Motooka D."/>
            <person name="Nabeya D."/>
            <person name="Jung N."/>
            <person name="Uechi K."/>
            <person name="Horii T."/>
            <person name="Iida T."/>
            <person name="Fujita J."/>
            <person name="Nakamura S."/>
        </authorList>
    </citation>
    <scope>NUCLEOTIDE SEQUENCE [LARGE SCALE GENOMIC DNA]</scope>
    <source>
        <strain evidence="1 2">JCM 18538</strain>
    </source>
</reference>
<proteinExistence type="predicted"/>
<keyword evidence="2" id="KW-1185">Reference proteome</keyword>
<geneLocation type="plasmid" evidence="2">
    <name>pjcm18538 dna</name>
</geneLocation>
<dbReference type="EMBL" id="AP022593">
    <property type="protein sequence ID" value="BBY47428.1"/>
    <property type="molecule type" value="Genomic_DNA"/>
</dbReference>
<gene>
    <name evidence="1" type="ORF">MARA_08960</name>
</gene>
<dbReference type="AlphaFoldDB" id="A0A7I7RS44"/>
<protein>
    <recommendedName>
        <fullName evidence="3">Lipoprotein LppJ</fullName>
    </recommendedName>
</protein>
<dbReference type="Proteomes" id="UP000467428">
    <property type="component" value="Chromosome"/>
</dbReference>
<accession>A0A7I7RS44</accession>
<evidence type="ECO:0008006" key="3">
    <source>
        <dbReference type="Google" id="ProtNLM"/>
    </source>
</evidence>
<evidence type="ECO:0000313" key="2">
    <source>
        <dbReference type="Proteomes" id="UP000467428"/>
    </source>
</evidence>
<name>A0A7I7RS44_9MYCO</name>